<feature type="compositionally biased region" description="Basic and acidic residues" evidence="1">
    <location>
        <begin position="232"/>
        <end position="241"/>
    </location>
</feature>
<dbReference type="EMBL" id="JBBPFD010000012">
    <property type="protein sequence ID" value="KAK7904017.1"/>
    <property type="molecule type" value="Genomic_DNA"/>
</dbReference>
<evidence type="ECO:0000256" key="1">
    <source>
        <dbReference type="SAM" id="MobiDB-lite"/>
    </source>
</evidence>
<sequence>MMLLEDILEAIKAIDEVNGTRRIRGFNGLLMGLGYSWTSLMAQMLWTSLLAVGLFVEVLSVSCFSLKAPALIGCVFIHRANVTCDWTTGDSKITHYTLNVQRIPTFLAHNAHTEIPKDRSLLWTCSTPNTSCTVVMEKSVNYNFCISVTDTVATATSPVHHAVSWVLMKSDPGGKAEVSNKFKAHGQPGVKVANVTVTSFSFVVCPFNADTEYDVWLRHRYHSNGSHWSHWSNERRGRTGEDAPSSAPAFGGE</sequence>
<proteinExistence type="predicted"/>
<protein>
    <submittedName>
        <fullName evidence="2">Uncharacterized protein</fullName>
    </submittedName>
</protein>
<reference evidence="3" key="1">
    <citation type="submission" date="2024-04" db="EMBL/GenBank/DDBJ databases">
        <title>Salinicola lusitanus LLJ914,a marine bacterium isolated from the Okinawa Trough.</title>
        <authorList>
            <person name="Li J."/>
        </authorList>
    </citation>
    <scope>NUCLEOTIDE SEQUENCE [LARGE SCALE GENOMIC DNA]</scope>
</reference>
<feature type="region of interest" description="Disordered" evidence="1">
    <location>
        <begin position="228"/>
        <end position="253"/>
    </location>
</feature>
<accession>A0AAW0NW46</accession>
<organism evidence="2 3">
    <name type="scientific">Mugilogobius chulae</name>
    <name type="common">yellowstripe goby</name>
    <dbReference type="NCBI Taxonomy" id="88201"/>
    <lineage>
        <taxon>Eukaryota</taxon>
        <taxon>Metazoa</taxon>
        <taxon>Chordata</taxon>
        <taxon>Craniata</taxon>
        <taxon>Vertebrata</taxon>
        <taxon>Euteleostomi</taxon>
        <taxon>Actinopterygii</taxon>
        <taxon>Neopterygii</taxon>
        <taxon>Teleostei</taxon>
        <taxon>Neoteleostei</taxon>
        <taxon>Acanthomorphata</taxon>
        <taxon>Gobiaria</taxon>
        <taxon>Gobiiformes</taxon>
        <taxon>Gobioidei</taxon>
        <taxon>Gobiidae</taxon>
        <taxon>Gobionellinae</taxon>
        <taxon>Mugilogobius</taxon>
    </lineage>
</organism>
<evidence type="ECO:0000313" key="2">
    <source>
        <dbReference type="EMBL" id="KAK7904017.1"/>
    </source>
</evidence>
<comment type="caution">
    <text evidence="2">The sequence shown here is derived from an EMBL/GenBank/DDBJ whole genome shotgun (WGS) entry which is preliminary data.</text>
</comment>
<keyword evidence="3" id="KW-1185">Reference proteome</keyword>
<dbReference type="AlphaFoldDB" id="A0AAW0NW46"/>
<dbReference type="SUPFAM" id="SSF49265">
    <property type="entry name" value="Fibronectin type III"/>
    <property type="match status" value="1"/>
</dbReference>
<dbReference type="Gene3D" id="2.60.40.10">
    <property type="entry name" value="Immunoglobulins"/>
    <property type="match status" value="2"/>
</dbReference>
<name>A0AAW0NW46_9GOBI</name>
<evidence type="ECO:0000313" key="3">
    <source>
        <dbReference type="Proteomes" id="UP001460270"/>
    </source>
</evidence>
<dbReference type="InterPro" id="IPR036116">
    <property type="entry name" value="FN3_sf"/>
</dbReference>
<dbReference type="InterPro" id="IPR013783">
    <property type="entry name" value="Ig-like_fold"/>
</dbReference>
<dbReference type="Proteomes" id="UP001460270">
    <property type="component" value="Unassembled WGS sequence"/>
</dbReference>
<gene>
    <name evidence="2" type="ORF">WMY93_016624</name>
</gene>